<evidence type="ECO:0000256" key="4">
    <source>
        <dbReference type="SAM" id="MobiDB-lite"/>
    </source>
</evidence>
<keyword evidence="5" id="KW-0472">Membrane</keyword>
<feature type="transmembrane region" description="Helical" evidence="5">
    <location>
        <begin position="561"/>
        <end position="583"/>
    </location>
</feature>
<dbReference type="PANTHER" id="PTHR45639:SF3">
    <property type="entry name" value="HYPOXIA UP-REGULATED PROTEIN 1"/>
    <property type="match status" value="1"/>
</dbReference>
<evidence type="ECO:0000256" key="1">
    <source>
        <dbReference type="ARBA" id="ARBA00022741"/>
    </source>
</evidence>
<feature type="transmembrane region" description="Helical" evidence="5">
    <location>
        <begin position="523"/>
        <end position="541"/>
    </location>
</feature>
<dbReference type="EMBL" id="JBHSIU010000011">
    <property type="protein sequence ID" value="MFC4998365.1"/>
    <property type="molecule type" value="Genomic_DNA"/>
</dbReference>
<evidence type="ECO:0000313" key="6">
    <source>
        <dbReference type="EMBL" id="MFC4998365.1"/>
    </source>
</evidence>
<dbReference type="Pfam" id="PF00012">
    <property type="entry name" value="HSP70"/>
    <property type="match status" value="1"/>
</dbReference>
<keyword evidence="5" id="KW-0812">Transmembrane</keyword>
<evidence type="ECO:0000313" key="7">
    <source>
        <dbReference type="Proteomes" id="UP001595912"/>
    </source>
</evidence>
<feature type="transmembrane region" description="Helical" evidence="5">
    <location>
        <begin position="716"/>
        <end position="734"/>
    </location>
</feature>
<dbReference type="Gene3D" id="3.90.640.10">
    <property type="entry name" value="Actin, Chain A, domain 4"/>
    <property type="match status" value="1"/>
</dbReference>
<dbReference type="PANTHER" id="PTHR45639">
    <property type="entry name" value="HSC70CB, ISOFORM G-RELATED"/>
    <property type="match status" value="1"/>
</dbReference>
<keyword evidence="5" id="KW-1133">Transmembrane helix</keyword>
<gene>
    <name evidence="6" type="ORF">ACFPIJ_11015</name>
</gene>
<evidence type="ECO:0000256" key="2">
    <source>
        <dbReference type="ARBA" id="ARBA00022840"/>
    </source>
</evidence>
<dbReference type="InterPro" id="IPR013126">
    <property type="entry name" value="Hsp_70_fam"/>
</dbReference>
<accession>A0ABV9VPT4</accession>
<evidence type="ECO:0000256" key="5">
    <source>
        <dbReference type="SAM" id="Phobius"/>
    </source>
</evidence>
<keyword evidence="3" id="KW-0143">Chaperone</keyword>
<dbReference type="RefSeq" id="WP_380114618.1">
    <property type="nucleotide sequence ID" value="NZ_JBHSIU010000011.1"/>
</dbReference>
<organism evidence="6 7">
    <name type="scientific">Dactylosporangium cerinum</name>
    <dbReference type="NCBI Taxonomy" id="1434730"/>
    <lineage>
        <taxon>Bacteria</taxon>
        <taxon>Bacillati</taxon>
        <taxon>Actinomycetota</taxon>
        <taxon>Actinomycetes</taxon>
        <taxon>Micromonosporales</taxon>
        <taxon>Micromonosporaceae</taxon>
        <taxon>Dactylosporangium</taxon>
    </lineage>
</organism>
<dbReference type="Gene3D" id="3.30.420.40">
    <property type="match status" value="2"/>
</dbReference>
<feature type="transmembrane region" description="Helical" evidence="5">
    <location>
        <begin position="689"/>
        <end position="710"/>
    </location>
</feature>
<feature type="region of interest" description="Disordered" evidence="4">
    <location>
        <begin position="371"/>
        <end position="434"/>
    </location>
</feature>
<reference evidence="7" key="1">
    <citation type="journal article" date="2019" name="Int. J. Syst. Evol. Microbiol.">
        <title>The Global Catalogue of Microorganisms (GCM) 10K type strain sequencing project: providing services to taxonomists for standard genome sequencing and annotation.</title>
        <authorList>
            <consortium name="The Broad Institute Genomics Platform"/>
            <consortium name="The Broad Institute Genome Sequencing Center for Infectious Disease"/>
            <person name="Wu L."/>
            <person name="Ma J."/>
        </authorList>
    </citation>
    <scope>NUCLEOTIDE SEQUENCE [LARGE SCALE GENOMIC DNA]</scope>
    <source>
        <strain evidence="7">CGMCC 4.7152</strain>
    </source>
</reference>
<dbReference type="Proteomes" id="UP001595912">
    <property type="component" value="Unassembled WGS sequence"/>
</dbReference>
<comment type="caution">
    <text evidence="6">The sequence shown here is derived from an EMBL/GenBank/DDBJ whole genome shotgun (WGS) entry which is preliminary data.</text>
</comment>
<feature type="transmembrane region" description="Helical" evidence="5">
    <location>
        <begin position="492"/>
        <end position="511"/>
    </location>
</feature>
<proteinExistence type="predicted"/>
<feature type="transmembrane region" description="Helical" evidence="5">
    <location>
        <begin position="615"/>
        <end position="635"/>
    </location>
</feature>
<evidence type="ECO:0000256" key="3">
    <source>
        <dbReference type="ARBA" id="ARBA00023186"/>
    </source>
</evidence>
<protein>
    <submittedName>
        <fullName evidence="6">Hsp70 family protein</fullName>
    </submittedName>
</protein>
<dbReference type="InterPro" id="IPR043129">
    <property type="entry name" value="ATPase_NBD"/>
</dbReference>
<feature type="transmembrane region" description="Helical" evidence="5">
    <location>
        <begin position="655"/>
        <end position="677"/>
    </location>
</feature>
<keyword evidence="2" id="KW-0067">ATP-binding</keyword>
<sequence>MPPDLQLSVDYGSSNTVAVIVDKSGSRQVLFDGSPLLPSAVFAERDGTLSVGRDAVRRARLDPARYEPSAKRRVDEQVLLLGDREVPVRDLIAATLSRVAAEATRIAGGLWSQVVLTCPAAWGATRRLVLLDAAEQAGLGEVKLVEEPVAAAWYFAGPGQHPVPTGSAVVVYDFGAGTFDASVVARTSDGFTVLATDGRADLGGLDLDAALITRIGEMAEKVDTTAWARLTHPVTAEQLRYRHQLWDDVRGAKERLSSHPSADVLVPLVETETHVTREEFEDLIRPMLEQTIRVTQGVVRWSKLQQQDIVGVFLVGGSSRVPLAATMLHRALGVAPTVLAQPELVVAQGAVVGEQLGGRRADIPLAPATVASQPQHPALSPAGVAMPTSAPPVDFAGTRQPAPSRAEPDTGAAEPPTGPRSADRASAAAAPPDTADIAEQTVRPVRWQSPTLAGWLARLGTVSLILGLALPWASYEPAQDPPFSLTMVAMSLWPGLLGAVVLVATVLGLSWTTDVRRRLTARLVAFVSGLAFTIGCFSLPMDQNSLSEIVDVWSQEDIRSGARAIIISRPVVFLAIAGVWLLVLTPWAGRPRSALFGTGLVWSAADTGRRAAKRVLAAAAVALAVANVVILWFRGGVDNGKMSVFSASDSLATSWAFVLASFVLIAVMADLAITGEAGDHQRWVNPARAFVLAGYALVAGEGSGYLYWFDLNDLELSPWVTVAPLLFAVLASFVPPRAEPSRG</sequence>
<name>A0ABV9VPT4_9ACTN</name>
<keyword evidence="1" id="KW-0547">Nucleotide-binding</keyword>
<dbReference type="SUPFAM" id="SSF53067">
    <property type="entry name" value="Actin-like ATPase domain"/>
    <property type="match status" value="2"/>
</dbReference>
<keyword evidence="7" id="KW-1185">Reference proteome</keyword>
<dbReference type="PRINTS" id="PR00301">
    <property type="entry name" value="HEATSHOCK70"/>
</dbReference>
<feature type="compositionally biased region" description="Low complexity" evidence="4">
    <location>
        <begin position="424"/>
        <end position="434"/>
    </location>
</feature>